<gene>
    <name evidence="2" type="ORF">MJ956_13950</name>
</gene>
<accession>A0A9X2HD31</accession>
<comment type="caution">
    <text evidence="2">The sequence shown here is derived from an EMBL/GenBank/DDBJ whole genome shotgun (WGS) entry which is preliminary data.</text>
</comment>
<dbReference type="AlphaFoldDB" id="A0A9X2HD31"/>
<dbReference type="RefSeq" id="WP_253965053.1">
    <property type="nucleotide sequence ID" value="NZ_JALHBS010000086.1"/>
</dbReference>
<dbReference type="InterPro" id="IPR003615">
    <property type="entry name" value="HNH_nuc"/>
</dbReference>
<feature type="domain" description="HNH nuclease" evidence="1">
    <location>
        <begin position="154"/>
        <end position="201"/>
    </location>
</feature>
<dbReference type="EMBL" id="JALHBS010000086">
    <property type="protein sequence ID" value="MCP3056237.1"/>
    <property type="molecule type" value="Genomic_DNA"/>
</dbReference>
<organism evidence="2 3">
    <name type="scientific">Aurantimonas marianensis</name>
    <dbReference type="NCBI Taxonomy" id="2920428"/>
    <lineage>
        <taxon>Bacteria</taxon>
        <taxon>Pseudomonadati</taxon>
        <taxon>Pseudomonadota</taxon>
        <taxon>Alphaproteobacteria</taxon>
        <taxon>Hyphomicrobiales</taxon>
        <taxon>Aurantimonadaceae</taxon>
        <taxon>Aurantimonas</taxon>
    </lineage>
</organism>
<name>A0A9X2HD31_9HYPH</name>
<evidence type="ECO:0000313" key="2">
    <source>
        <dbReference type="EMBL" id="MCP3056237.1"/>
    </source>
</evidence>
<evidence type="ECO:0000313" key="3">
    <source>
        <dbReference type="Proteomes" id="UP001155220"/>
    </source>
</evidence>
<keyword evidence="2" id="KW-0540">Nuclease</keyword>
<evidence type="ECO:0000259" key="1">
    <source>
        <dbReference type="Pfam" id="PF13391"/>
    </source>
</evidence>
<sequence length="259" mass="29655">MVRTSAPIWIQRAGQLWPYLVEQAEKNETATYGDAGEHIGIHHRIVRHALGPIQRYCLNSGLPILTALVVRRGDGLQGNGFLGRSDEIGRVLSFDWKKIENPFSTVAESDLNKLARRVLRDPSKSKEVFALIRTRGDEQRIFRKILIKAYRSKCAVCGTTFLECLEASHIIPWSGSKPEMRIDPRNGILLCSLHHNFFDKSIINIGPDYTIHFKGDGRRTEYGEYDRFIGSNFDNNTLYLPIDPKLHPKKEWLRERAGR</sequence>
<keyword evidence="2" id="KW-0255">Endonuclease</keyword>
<keyword evidence="3" id="KW-1185">Reference proteome</keyword>
<protein>
    <submittedName>
        <fullName evidence="2">HNH endonuclease</fullName>
    </submittedName>
</protein>
<dbReference type="Proteomes" id="UP001155220">
    <property type="component" value="Unassembled WGS sequence"/>
</dbReference>
<dbReference type="GO" id="GO:0004519">
    <property type="term" value="F:endonuclease activity"/>
    <property type="evidence" value="ECO:0007669"/>
    <property type="project" value="UniProtKB-KW"/>
</dbReference>
<proteinExistence type="predicted"/>
<keyword evidence="2" id="KW-0378">Hydrolase</keyword>
<dbReference type="Pfam" id="PF13391">
    <property type="entry name" value="HNH_2"/>
    <property type="match status" value="1"/>
</dbReference>
<reference evidence="2" key="1">
    <citation type="submission" date="2022-03" db="EMBL/GenBank/DDBJ databases">
        <title>Aurantimonas Liuensis sp. Nov., isolated from the hadal seawater of the Mariana Trench.</title>
        <authorList>
            <person name="Liu R."/>
        </authorList>
    </citation>
    <scope>NUCLEOTIDE SEQUENCE</scope>
    <source>
        <strain evidence="2">LRZ36</strain>
    </source>
</reference>